<sequence>MDTPDTSPDSPADRPLGFWLRTVDHLLDGAFADALADDDLSRRDWMLLNAVDGRRTAPWLAQRLARRGGRVRRLADRGWIEETDDGWALTDSGRAARERLGAVVDGIRERVSAAVPPEDFATTMASLEAIARELGWDETRPVPPADRGFGRRGGFGPGGHLGRGFGPGERSGRGFGPGERSGRGFGPGGWPGHGFGPGGHFGRHGFGPHRHDGRMDHPCAEHRFAGDHDADTAFERGFAAGFAQGGRAAASHPVA</sequence>
<keyword evidence="3" id="KW-1185">Reference proteome</keyword>
<feature type="compositionally biased region" description="Basic and acidic residues" evidence="1">
    <location>
        <begin position="209"/>
        <end position="220"/>
    </location>
</feature>
<evidence type="ECO:0000313" key="3">
    <source>
        <dbReference type="Proteomes" id="UP000325516"/>
    </source>
</evidence>
<dbReference type="RefSeq" id="WP_150926914.1">
    <property type="nucleotide sequence ID" value="NZ_CP044232.1"/>
</dbReference>
<gene>
    <name evidence="2" type="ORF">F6J85_17065</name>
</gene>
<dbReference type="Gene3D" id="1.10.10.10">
    <property type="entry name" value="Winged helix-like DNA-binding domain superfamily/Winged helix DNA-binding domain"/>
    <property type="match status" value="1"/>
</dbReference>
<protein>
    <recommendedName>
        <fullName evidence="4">HTH marR-type domain-containing protein</fullName>
    </recommendedName>
</protein>
<name>A0A5J6L851_9MICO</name>
<evidence type="ECO:0008006" key="4">
    <source>
        <dbReference type="Google" id="ProtNLM"/>
    </source>
</evidence>
<dbReference type="InterPro" id="IPR036390">
    <property type="entry name" value="WH_DNA-bd_sf"/>
</dbReference>
<evidence type="ECO:0000256" key="1">
    <source>
        <dbReference type="SAM" id="MobiDB-lite"/>
    </source>
</evidence>
<evidence type="ECO:0000313" key="2">
    <source>
        <dbReference type="EMBL" id="QEW04627.1"/>
    </source>
</evidence>
<dbReference type="EMBL" id="CP044232">
    <property type="protein sequence ID" value="QEW04627.1"/>
    <property type="molecule type" value="Genomic_DNA"/>
</dbReference>
<reference evidence="3" key="1">
    <citation type="submission" date="2019-09" db="EMBL/GenBank/DDBJ databases">
        <title>Mumia zhuanghuii sp. nov. isolated from the intestinal contents of plateau pika (Ochotona curzoniae) in the Qinghai-Tibet plateau of China.</title>
        <authorList>
            <person name="Tian Z."/>
        </authorList>
    </citation>
    <scope>NUCLEOTIDE SEQUENCE [LARGE SCALE GENOMIC DNA]</scope>
    <source>
        <strain evidence="3">L-031</strain>
    </source>
</reference>
<dbReference type="KEGG" id="mlz:F6J85_17065"/>
<dbReference type="SUPFAM" id="SSF46785">
    <property type="entry name" value="Winged helix' DNA-binding domain"/>
    <property type="match status" value="1"/>
</dbReference>
<feature type="region of interest" description="Disordered" evidence="1">
    <location>
        <begin position="138"/>
        <end position="220"/>
    </location>
</feature>
<organism evidence="2 3">
    <name type="scientific">Microbacterium lushaniae</name>
    <dbReference type="NCBI Taxonomy" id="2614639"/>
    <lineage>
        <taxon>Bacteria</taxon>
        <taxon>Bacillati</taxon>
        <taxon>Actinomycetota</taxon>
        <taxon>Actinomycetes</taxon>
        <taxon>Micrococcales</taxon>
        <taxon>Microbacteriaceae</taxon>
        <taxon>Microbacterium</taxon>
    </lineage>
</organism>
<feature type="compositionally biased region" description="Gly residues" evidence="1">
    <location>
        <begin position="151"/>
        <end position="200"/>
    </location>
</feature>
<proteinExistence type="predicted"/>
<dbReference type="Proteomes" id="UP000325516">
    <property type="component" value="Chromosome"/>
</dbReference>
<accession>A0A5J6L851</accession>
<dbReference type="AlphaFoldDB" id="A0A5J6L851"/>
<dbReference type="InterPro" id="IPR036388">
    <property type="entry name" value="WH-like_DNA-bd_sf"/>
</dbReference>